<feature type="region of interest" description="Disordered" evidence="1">
    <location>
        <begin position="40"/>
        <end position="64"/>
    </location>
</feature>
<sequence length="64" mass="6996">MLVRAREAFIRQENKALCPPGQPGRPTEFVMSAAVSVKNLTGGRKMEKPTQRDLEEEQSGGPVA</sequence>
<name>A0A0F9C0S0_9ZZZZ</name>
<comment type="caution">
    <text evidence="2">The sequence shown here is derived from an EMBL/GenBank/DDBJ whole genome shotgun (WGS) entry which is preliminary data.</text>
</comment>
<proteinExistence type="predicted"/>
<dbReference type="AlphaFoldDB" id="A0A0F9C0S0"/>
<organism evidence="2">
    <name type="scientific">marine sediment metagenome</name>
    <dbReference type="NCBI Taxonomy" id="412755"/>
    <lineage>
        <taxon>unclassified sequences</taxon>
        <taxon>metagenomes</taxon>
        <taxon>ecological metagenomes</taxon>
    </lineage>
</organism>
<reference evidence="2" key="1">
    <citation type="journal article" date="2015" name="Nature">
        <title>Complex archaea that bridge the gap between prokaryotes and eukaryotes.</title>
        <authorList>
            <person name="Spang A."/>
            <person name="Saw J.H."/>
            <person name="Jorgensen S.L."/>
            <person name="Zaremba-Niedzwiedzka K."/>
            <person name="Martijn J."/>
            <person name="Lind A.E."/>
            <person name="van Eijk R."/>
            <person name="Schleper C."/>
            <person name="Guy L."/>
            <person name="Ettema T.J."/>
        </authorList>
    </citation>
    <scope>NUCLEOTIDE SEQUENCE</scope>
</reference>
<protein>
    <submittedName>
        <fullName evidence="2">Uncharacterized protein</fullName>
    </submittedName>
</protein>
<dbReference type="EMBL" id="LAZR01035339">
    <property type="protein sequence ID" value="KKL27780.1"/>
    <property type="molecule type" value="Genomic_DNA"/>
</dbReference>
<feature type="compositionally biased region" description="Basic and acidic residues" evidence="1">
    <location>
        <begin position="44"/>
        <end position="53"/>
    </location>
</feature>
<evidence type="ECO:0000256" key="1">
    <source>
        <dbReference type="SAM" id="MobiDB-lite"/>
    </source>
</evidence>
<gene>
    <name evidence="2" type="ORF">LCGC14_2381710</name>
</gene>
<accession>A0A0F9C0S0</accession>
<evidence type="ECO:0000313" key="2">
    <source>
        <dbReference type="EMBL" id="KKL27780.1"/>
    </source>
</evidence>